<gene>
    <name evidence="1" type="ORF">RIMI_LOCUS2404508</name>
</gene>
<comment type="caution">
    <text evidence="1">The sequence shown here is derived from an EMBL/GenBank/DDBJ whole genome shotgun (WGS) entry which is preliminary data.</text>
</comment>
<dbReference type="EMBL" id="CAUEEQ010003336">
    <property type="protein sequence ID" value="CAJ0925023.1"/>
    <property type="molecule type" value="Genomic_DNA"/>
</dbReference>
<keyword evidence="2" id="KW-1185">Reference proteome</keyword>
<proteinExistence type="predicted"/>
<organism evidence="1 2">
    <name type="scientific">Ranitomeya imitator</name>
    <name type="common">mimic poison frog</name>
    <dbReference type="NCBI Taxonomy" id="111125"/>
    <lineage>
        <taxon>Eukaryota</taxon>
        <taxon>Metazoa</taxon>
        <taxon>Chordata</taxon>
        <taxon>Craniata</taxon>
        <taxon>Vertebrata</taxon>
        <taxon>Euteleostomi</taxon>
        <taxon>Amphibia</taxon>
        <taxon>Batrachia</taxon>
        <taxon>Anura</taxon>
        <taxon>Neobatrachia</taxon>
        <taxon>Hyloidea</taxon>
        <taxon>Dendrobatidae</taxon>
        <taxon>Dendrobatinae</taxon>
        <taxon>Ranitomeya</taxon>
    </lineage>
</organism>
<accession>A0ABN9KZ96</accession>
<protein>
    <submittedName>
        <fullName evidence="1">Uncharacterized protein</fullName>
    </submittedName>
</protein>
<evidence type="ECO:0000313" key="1">
    <source>
        <dbReference type="EMBL" id="CAJ0925023.1"/>
    </source>
</evidence>
<name>A0ABN9KZ96_9NEOB</name>
<sequence length="280" mass="32559">MKRWVKHLYVVPENEPNPTPSPPTRAILPPKIFPPSNTVRLNEVLFSVDKLYFANELIFYEYMETFSPKIFRLFDCFYTIQLSFILNIISYCTISVSDEYVTLASIPTVSISFGFNYYKDQDEYEVCEDFTSPSESAVKPKPLPSPRNLPKPPISLLPQKPDIVPVYQIKGISKLIKLCLPKVQCFCDSLTSPPSERQRSPKLSNAPEYKVQEMSLLRWGHRYLKSYHFISLNRTSYQYKLCCIPELASCEMEAEALKRYLQDLLRLQHVIYRAKLVMEV</sequence>
<dbReference type="Proteomes" id="UP001176940">
    <property type="component" value="Unassembled WGS sequence"/>
</dbReference>
<evidence type="ECO:0000313" key="2">
    <source>
        <dbReference type="Proteomes" id="UP001176940"/>
    </source>
</evidence>
<reference evidence="1" key="1">
    <citation type="submission" date="2023-07" db="EMBL/GenBank/DDBJ databases">
        <authorList>
            <person name="Stuckert A."/>
        </authorList>
    </citation>
    <scope>NUCLEOTIDE SEQUENCE</scope>
</reference>